<protein>
    <submittedName>
        <fullName evidence="2">DUF2927 domain-containing protein</fullName>
    </submittedName>
</protein>
<reference evidence="2 3" key="1">
    <citation type="submission" date="2019-11" db="EMBL/GenBank/DDBJ databases">
        <title>Draft Whole-Genome sequence of the marine photosynthetic bacterium Rhodovulum strictum DSM 11289.</title>
        <authorList>
            <person name="Kyndt J.A."/>
            <person name="Meyer T.E."/>
        </authorList>
    </citation>
    <scope>NUCLEOTIDE SEQUENCE [LARGE SCALE GENOMIC DNA]</scope>
    <source>
        <strain evidence="2 3">DSM 11289</strain>
    </source>
</reference>
<feature type="signal peptide" evidence="1">
    <location>
        <begin position="1"/>
        <end position="18"/>
    </location>
</feature>
<dbReference type="InterPro" id="IPR021323">
    <property type="entry name" value="DUF2927"/>
</dbReference>
<comment type="caution">
    <text evidence="2">The sequence shown here is derived from an EMBL/GenBank/DDBJ whole genome shotgun (WGS) entry which is preliminary data.</text>
</comment>
<dbReference type="Proteomes" id="UP000466730">
    <property type="component" value="Unassembled WGS sequence"/>
</dbReference>
<evidence type="ECO:0000313" key="2">
    <source>
        <dbReference type="EMBL" id="MRH20275.1"/>
    </source>
</evidence>
<evidence type="ECO:0000313" key="3">
    <source>
        <dbReference type="Proteomes" id="UP000466730"/>
    </source>
</evidence>
<name>A0A844BFX2_9RHOB</name>
<keyword evidence="1" id="KW-0732">Signal</keyword>
<dbReference type="RefSeq" id="WP_153747580.1">
    <property type="nucleotide sequence ID" value="NZ_BAAADI010000032.1"/>
</dbReference>
<dbReference type="Pfam" id="PF11150">
    <property type="entry name" value="DUF2927"/>
    <property type="match status" value="1"/>
</dbReference>
<dbReference type="AlphaFoldDB" id="A0A844BFX2"/>
<accession>A0A844BFX2</accession>
<evidence type="ECO:0000256" key="1">
    <source>
        <dbReference type="SAM" id="SignalP"/>
    </source>
</evidence>
<gene>
    <name evidence="2" type="ORF">GH815_04645</name>
</gene>
<dbReference type="PROSITE" id="PS51257">
    <property type="entry name" value="PROKAR_LIPOPROTEIN"/>
    <property type="match status" value="1"/>
</dbReference>
<feature type="chain" id="PRO_5033012603" evidence="1">
    <location>
        <begin position="19"/>
        <end position="454"/>
    </location>
</feature>
<keyword evidence="3" id="KW-1185">Reference proteome</keyword>
<proteinExistence type="predicted"/>
<sequence>MRRVALALAACLALAGCAAPVSEMPGRAPSLSAGLPPMKSFPVRPADPPTRSNAQIAQDFLDLSFRMESGRPLAVMSRFEGPVRVRVTGNPPPSLGPDLAALISRLRREAGIDITRVAADQPAEITIEVMPRARLQRMVPQAACFVAPRVSGWEEYRRVRRSPEVDWTTLITRDRVAIFLPGDVSPQEVRDCLHEELAQALGPLNDMYRLPDSVFNDDNFHTVLTGFDMLILRLYYAPELRSGMTRAQVAQILPGLLARMNPRGEGRPGAPLAPTSRDWIEAIETALGAGTSAPRRRVAAERAVTIARARGWQDGRLAFSLFALGRLSLGEHPELALAAFLQAGEIYASRPETRIHLAHVGMHLAAFALSAGQPRAALDLANGNIAAATRGQNAALLATLLLIKAEALDALDRPGEARSIRQEALGWGRYGFGSDDEVRSRTEEIAALNRARRS</sequence>
<dbReference type="EMBL" id="WJPO01000004">
    <property type="protein sequence ID" value="MRH20275.1"/>
    <property type="molecule type" value="Genomic_DNA"/>
</dbReference>
<dbReference type="OrthoDB" id="7823193at2"/>
<organism evidence="2 3">
    <name type="scientific">Rhodovulum strictum</name>
    <dbReference type="NCBI Taxonomy" id="58314"/>
    <lineage>
        <taxon>Bacteria</taxon>
        <taxon>Pseudomonadati</taxon>
        <taxon>Pseudomonadota</taxon>
        <taxon>Alphaproteobacteria</taxon>
        <taxon>Rhodobacterales</taxon>
        <taxon>Paracoccaceae</taxon>
        <taxon>Rhodovulum</taxon>
    </lineage>
</organism>